<sequence>MSSLSKGCLRALIRFPPTDEELVIFYLASKVFNGGLCGIDIAEMGEREWYFFSLRDRKYPTGLRTNRAIGAGYWKATGKDQESGATLGSMRFRRGDLQRHSDAQPVRARAQCRSRAIKGGPLFLAGSLHVVYPLRMPPSLLPRLGLDVVVHSLIGCVGVFRARLSLPGRLSLLIASLLPLQPSLLSTKSSAPCGAKVVASTVPNRAIFLANALPVRFAFSTTGGSLKPPLLWFQEVFLSFGGFWLFSNCFFCQTGQDILGFPPSKITDLTYLTGGMLPRPFGPSTLDCWDGRCPPLLGMKWHALPHPPPIDLLSLEAPFSMAEVLDPVIGGQVLDILRELHNNPSSMTRINTASIVLILKFPRANTVSDFRPISLKNNIIKIFSKVQANCLSPLILDLVDNLQGAFTRGRSTLNYFMTSSETIWGCKKMDRDVYVIKVDFEKAFNSVNWDFLMQTMTFRGFPPRWSSWILNILRSAESSLLINGSKGRSFRHRRGTRQGNTLSPLLFNLVIDSLSRFLVRAESLGLVTGALNGLLQKSITHIFFADDLLLFCKAGEESMRSLGLIIKCFELCSGLKLNSSKTKVIHIDGDIHKASLAYLGRPLRLGGLTKADWSHLITRFDSTLASWQGSVLSRAGRLTLVNNVLGSQASYYLSIFLAPKWVYNRLDKRMRNLFWTGKGDASSQGKCLVNWNSHTYARSEGGLRILALPAHNKARLTNWIWKLFLPGEMPWQNIISSLYPRILELNKGDRSLLSPI</sequence>
<dbReference type="Pfam" id="PF02365">
    <property type="entry name" value="NAM"/>
    <property type="match status" value="1"/>
</dbReference>
<dbReference type="SUPFAM" id="SSF101941">
    <property type="entry name" value="NAC domain"/>
    <property type="match status" value="1"/>
</dbReference>
<dbReference type="CDD" id="cd01650">
    <property type="entry name" value="RT_nLTR_like"/>
    <property type="match status" value="1"/>
</dbReference>
<dbReference type="PROSITE" id="PS51005">
    <property type="entry name" value="NAC"/>
    <property type="match status" value="1"/>
</dbReference>
<organism evidence="7 8">
    <name type="scientific">Canna indica</name>
    <name type="common">Indian-shot</name>
    <dbReference type="NCBI Taxonomy" id="4628"/>
    <lineage>
        <taxon>Eukaryota</taxon>
        <taxon>Viridiplantae</taxon>
        <taxon>Streptophyta</taxon>
        <taxon>Embryophyta</taxon>
        <taxon>Tracheophyta</taxon>
        <taxon>Spermatophyta</taxon>
        <taxon>Magnoliopsida</taxon>
        <taxon>Liliopsida</taxon>
        <taxon>Zingiberales</taxon>
        <taxon>Cannaceae</taxon>
        <taxon>Canna</taxon>
    </lineage>
</organism>
<dbReference type="InterPro" id="IPR043502">
    <property type="entry name" value="DNA/RNA_pol_sf"/>
</dbReference>
<keyword evidence="8" id="KW-1185">Reference proteome</keyword>
<dbReference type="Gene3D" id="2.170.150.80">
    <property type="entry name" value="NAC domain"/>
    <property type="match status" value="1"/>
</dbReference>
<name>A0AAQ3KRQ2_9LILI</name>
<dbReference type="Pfam" id="PF00078">
    <property type="entry name" value="RVT_1"/>
    <property type="match status" value="1"/>
</dbReference>
<dbReference type="EMBL" id="CP136896">
    <property type="protein sequence ID" value="WOL13584.1"/>
    <property type="molecule type" value="Genomic_DNA"/>
</dbReference>
<gene>
    <name evidence="7" type="ORF">Cni_G22354</name>
</gene>
<proteinExistence type="predicted"/>
<accession>A0AAQ3KRQ2</accession>
<dbReference type="GO" id="GO:0003677">
    <property type="term" value="F:DNA binding"/>
    <property type="evidence" value="ECO:0007669"/>
    <property type="project" value="UniProtKB-KW"/>
</dbReference>
<evidence type="ECO:0000256" key="1">
    <source>
        <dbReference type="ARBA" id="ARBA00023015"/>
    </source>
</evidence>
<evidence type="ECO:0000313" key="8">
    <source>
        <dbReference type="Proteomes" id="UP001327560"/>
    </source>
</evidence>
<dbReference type="PROSITE" id="PS50878">
    <property type="entry name" value="RT_POL"/>
    <property type="match status" value="1"/>
</dbReference>
<dbReference type="AlphaFoldDB" id="A0AAQ3KRQ2"/>
<feature type="domain" description="NAC" evidence="6">
    <location>
        <begin position="1"/>
        <end position="137"/>
    </location>
</feature>
<dbReference type="Proteomes" id="UP001327560">
    <property type="component" value="Chromosome 7"/>
</dbReference>
<evidence type="ECO:0000313" key="7">
    <source>
        <dbReference type="EMBL" id="WOL13584.1"/>
    </source>
</evidence>
<dbReference type="PANTHER" id="PTHR33116">
    <property type="entry name" value="REVERSE TRANSCRIPTASE ZINC-BINDING DOMAIN-CONTAINING PROTEIN-RELATED-RELATED"/>
    <property type="match status" value="1"/>
</dbReference>
<evidence type="ECO:0000256" key="2">
    <source>
        <dbReference type="ARBA" id="ARBA00023125"/>
    </source>
</evidence>
<evidence type="ECO:0000256" key="4">
    <source>
        <dbReference type="ARBA" id="ARBA00023242"/>
    </source>
</evidence>
<dbReference type="InterPro" id="IPR003441">
    <property type="entry name" value="NAC-dom"/>
</dbReference>
<keyword evidence="1" id="KW-0805">Transcription regulation</keyword>
<protein>
    <recommendedName>
        <fullName evidence="9">Reverse transcriptase domain-containing protein</fullName>
    </recommendedName>
</protein>
<reference evidence="7 8" key="1">
    <citation type="submission" date="2023-10" db="EMBL/GenBank/DDBJ databases">
        <title>Chromosome-scale genome assembly provides insights into flower coloration mechanisms of Canna indica.</title>
        <authorList>
            <person name="Li C."/>
        </authorList>
    </citation>
    <scope>NUCLEOTIDE SEQUENCE [LARGE SCALE GENOMIC DNA]</scope>
    <source>
        <tissue evidence="7">Flower</tissue>
    </source>
</reference>
<evidence type="ECO:0000259" key="6">
    <source>
        <dbReference type="PROSITE" id="PS51005"/>
    </source>
</evidence>
<keyword evidence="2" id="KW-0238">DNA-binding</keyword>
<dbReference type="InterPro" id="IPR000477">
    <property type="entry name" value="RT_dom"/>
</dbReference>
<evidence type="ECO:0000256" key="3">
    <source>
        <dbReference type="ARBA" id="ARBA00023163"/>
    </source>
</evidence>
<dbReference type="PANTHER" id="PTHR33116:SF78">
    <property type="entry name" value="OS12G0587133 PROTEIN"/>
    <property type="match status" value="1"/>
</dbReference>
<evidence type="ECO:0008006" key="9">
    <source>
        <dbReference type="Google" id="ProtNLM"/>
    </source>
</evidence>
<keyword evidence="3" id="KW-0804">Transcription</keyword>
<feature type="domain" description="Reverse transcriptase" evidence="5">
    <location>
        <begin position="339"/>
        <end position="603"/>
    </location>
</feature>
<dbReference type="InterPro" id="IPR036093">
    <property type="entry name" value="NAC_dom_sf"/>
</dbReference>
<keyword evidence="4" id="KW-0539">Nucleus</keyword>
<evidence type="ECO:0000259" key="5">
    <source>
        <dbReference type="PROSITE" id="PS50878"/>
    </source>
</evidence>
<dbReference type="SUPFAM" id="SSF56672">
    <property type="entry name" value="DNA/RNA polymerases"/>
    <property type="match status" value="1"/>
</dbReference>
<dbReference type="GO" id="GO:0006355">
    <property type="term" value="P:regulation of DNA-templated transcription"/>
    <property type="evidence" value="ECO:0007669"/>
    <property type="project" value="InterPro"/>
</dbReference>